<keyword evidence="2" id="KW-1003">Cell membrane</keyword>
<keyword evidence="4 11" id="KW-1133">Transmembrane helix</keyword>
<protein>
    <recommendedName>
        <fullName evidence="13">G-protein coupled receptors family 3 profile domain-containing protein</fullName>
    </recommendedName>
</protein>
<feature type="transmembrane region" description="Helical" evidence="11">
    <location>
        <begin position="632"/>
        <end position="651"/>
    </location>
</feature>
<evidence type="ECO:0000256" key="8">
    <source>
        <dbReference type="ARBA" id="ARBA00023180"/>
    </source>
</evidence>
<dbReference type="Gene3D" id="2.10.50.30">
    <property type="entry name" value="GPCR, family 3, nine cysteines domain"/>
    <property type="match status" value="1"/>
</dbReference>
<dbReference type="Gene3D" id="3.40.50.2300">
    <property type="match status" value="2"/>
</dbReference>
<dbReference type="Pfam" id="PF01094">
    <property type="entry name" value="ANF_receptor"/>
    <property type="match status" value="1"/>
</dbReference>
<evidence type="ECO:0000256" key="1">
    <source>
        <dbReference type="ARBA" id="ARBA00004651"/>
    </source>
</evidence>
<evidence type="ECO:0000313" key="15">
    <source>
        <dbReference type="Proteomes" id="UP000007879"/>
    </source>
</evidence>
<dbReference type="InterPro" id="IPR050726">
    <property type="entry name" value="mGluR"/>
</dbReference>
<reference evidence="15" key="1">
    <citation type="journal article" date="2010" name="Nature">
        <title>The Amphimedon queenslandica genome and the evolution of animal complexity.</title>
        <authorList>
            <person name="Srivastava M."/>
            <person name="Simakov O."/>
            <person name="Chapman J."/>
            <person name="Fahey B."/>
            <person name="Gauthier M.E."/>
            <person name="Mitros T."/>
            <person name="Richards G.S."/>
            <person name="Conaco C."/>
            <person name="Dacre M."/>
            <person name="Hellsten U."/>
            <person name="Larroux C."/>
            <person name="Putnam N.H."/>
            <person name="Stanke M."/>
            <person name="Adamska M."/>
            <person name="Darling A."/>
            <person name="Degnan S.M."/>
            <person name="Oakley T.H."/>
            <person name="Plachetzki D.C."/>
            <person name="Zhai Y."/>
            <person name="Adamski M."/>
            <person name="Calcino A."/>
            <person name="Cummins S.F."/>
            <person name="Goodstein D.M."/>
            <person name="Harris C."/>
            <person name="Jackson D.J."/>
            <person name="Leys S.P."/>
            <person name="Shu S."/>
            <person name="Woodcroft B.J."/>
            <person name="Vervoort M."/>
            <person name="Kosik K.S."/>
            <person name="Manning G."/>
            <person name="Degnan B.M."/>
            <person name="Rokhsar D.S."/>
        </authorList>
    </citation>
    <scope>NUCLEOTIDE SEQUENCE [LARGE SCALE GENOMIC DNA]</scope>
</reference>
<feature type="transmembrane region" description="Helical" evidence="11">
    <location>
        <begin position="702"/>
        <end position="726"/>
    </location>
</feature>
<keyword evidence="7" id="KW-0675">Receptor</keyword>
<dbReference type="InterPro" id="IPR000337">
    <property type="entry name" value="GPCR_3"/>
</dbReference>
<feature type="region of interest" description="Disordered" evidence="10">
    <location>
        <begin position="860"/>
        <end position="885"/>
    </location>
</feature>
<dbReference type="GeneID" id="100631483"/>
<feature type="transmembrane region" description="Helical" evidence="11">
    <location>
        <begin position="763"/>
        <end position="785"/>
    </location>
</feature>
<feature type="domain" description="G-protein coupled receptors family 3 profile" evidence="13">
    <location>
        <begin position="593"/>
        <end position="855"/>
    </location>
</feature>
<keyword evidence="5" id="KW-0297">G-protein coupled receptor</keyword>
<dbReference type="Pfam" id="PF00003">
    <property type="entry name" value="7tm_3"/>
    <property type="match status" value="1"/>
</dbReference>
<keyword evidence="8" id="KW-0325">Glycoprotein</keyword>
<dbReference type="InterPro" id="IPR001828">
    <property type="entry name" value="ANF_lig-bd_rcpt"/>
</dbReference>
<feature type="transmembrane region" description="Helical" evidence="11">
    <location>
        <begin position="792"/>
        <end position="813"/>
    </location>
</feature>
<dbReference type="InterPro" id="IPR028082">
    <property type="entry name" value="Peripla_BP_I"/>
</dbReference>
<keyword evidence="3 11" id="KW-0812">Transmembrane</keyword>
<evidence type="ECO:0000256" key="10">
    <source>
        <dbReference type="SAM" id="MobiDB-lite"/>
    </source>
</evidence>
<reference evidence="14" key="2">
    <citation type="submission" date="2024-06" db="UniProtKB">
        <authorList>
            <consortium name="EnsemblMetazoa"/>
        </authorList>
    </citation>
    <scope>IDENTIFICATION</scope>
</reference>
<feature type="compositionally biased region" description="Polar residues" evidence="10">
    <location>
        <begin position="876"/>
        <end position="885"/>
    </location>
</feature>
<evidence type="ECO:0000256" key="3">
    <source>
        <dbReference type="ARBA" id="ARBA00022692"/>
    </source>
</evidence>
<keyword evidence="12" id="KW-0732">Signal</keyword>
<name>A0AAN0J1S3_AMPQE</name>
<feature type="transmembrane region" description="Helical" evidence="11">
    <location>
        <begin position="592"/>
        <end position="620"/>
    </location>
</feature>
<dbReference type="KEGG" id="aqu:100631483"/>
<dbReference type="GO" id="GO:0004930">
    <property type="term" value="F:G protein-coupled receptor activity"/>
    <property type="evidence" value="ECO:0007669"/>
    <property type="project" value="UniProtKB-KW"/>
</dbReference>
<evidence type="ECO:0000256" key="4">
    <source>
        <dbReference type="ARBA" id="ARBA00022989"/>
    </source>
</evidence>
<evidence type="ECO:0000256" key="9">
    <source>
        <dbReference type="ARBA" id="ARBA00023224"/>
    </source>
</evidence>
<evidence type="ECO:0000259" key="13">
    <source>
        <dbReference type="PROSITE" id="PS50259"/>
    </source>
</evidence>
<dbReference type="InterPro" id="IPR038550">
    <property type="entry name" value="GPCR_3_9-Cys_sf"/>
</dbReference>
<organism evidence="14 15">
    <name type="scientific">Amphimedon queenslandica</name>
    <name type="common">Sponge</name>
    <dbReference type="NCBI Taxonomy" id="400682"/>
    <lineage>
        <taxon>Eukaryota</taxon>
        <taxon>Metazoa</taxon>
        <taxon>Porifera</taxon>
        <taxon>Demospongiae</taxon>
        <taxon>Heteroscleromorpha</taxon>
        <taxon>Haplosclerida</taxon>
        <taxon>Niphatidae</taxon>
        <taxon>Amphimedon</taxon>
    </lineage>
</organism>
<evidence type="ECO:0000256" key="2">
    <source>
        <dbReference type="ARBA" id="ARBA00022475"/>
    </source>
</evidence>
<evidence type="ECO:0000256" key="11">
    <source>
        <dbReference type="SAM" id="Phobius"/>
    </source>
</evidence>
<dbReference type="EnsemblMetazoa" id="XM_019995386.1">
    <property type="protein sequence ID" value="XP_019850945.1"/>
    <property type="gene ID" value="LOC100631483"/>
</dbReference>
<proteinExistence type="predicted"/>
<dbReference type="InterPro" id="IPR017978">
    <property type="entry name" value="GPCR_3_C"/>
</dbReference>
<feature type="transmembrane region" description="Helical" evidence="11">
    <location>
        <begin position="828"/>
        <end position="850"/>
    </location>
</feature>
<dbReference type="PROSITE" id="PS50259">
    <property type="entry name" value="G_PROTEIN_RECEP_F3_4"/>
    <property type="match status" value="1"/>
</dbReference>
<evidence type="ECO:0000313" key="14">
    <source>
        <dbReference type="EnsemblMetazoa" id="XP_019850945.1"/>
    </source>
</evidence>
<feature type="signal peptide" evidence="12">
    <location>
        <begin position="1"/>
        <end position="22"/>
    </location>
</feature>
<dbReference type="Proteomes" id="UP000007879">
    <property type="component" value="Unassembled WGS sequence"/>
</dbReference>
<feature type="transmembrane region" description="Helical" evidence="11">
    <location>
        <begin position="663"/>
        <end position="681"/>
    </location>
</feature>
<evidence type="ECO:0000256" key="6">
    <source>
        <dbReference type="ARBA" id="ARBA00023136"/>
    </source>
</evidence>
<evidence type="ECO:0000256" key="12">
    <source>
        <dbReference type="SAM" id="SignalP"/>
    </source>
</evidence>
<dbReference type="AlphaFoldDB" id="A0AAN0J1S3"/>
<feature type="chain" id="PRO_5042870660" description="G-protein coupled receptors family 3 profile domain-containing protein" evidence="12">
    <location>
        <begin position="23"/>
        <end position="885"/>
    </location>
</feature>
<keyword evidence="15" id="KW-1185">Reference proteome</keyword>
<comment type="subcellular location">
    <subcellularLocation>
        <location evidence="1">Cell membrane</location>
        <topology evidence="1">Multi-pass membrane protein</topology>
    </subcellularLocation>
</comment>
<keyword evidence="6 11" id="KW-0472">Membrane</keyword>
<sequence>MEQPFLTSRVLFLSILLSMSDCAIQYDHTSPPERVLYSRTSDRITGFKDTLDKDVILGGLFPVHVSQSMGGQCSDRFRSSGFQRMEAMLFAIDSINSNSSLLPGMSLGYDIRDTCVSENIALDESIDFVLESDQLEVESCGGMSNGNASDRVKVSSVIGASSSSVSIPVASLLRLFRVPQISYASSSSALNNRDRYEYFLRTVPPDNQQAMAMIDLIERANWSFVSTIYSDNLYGEPGINQFHELAHRRGICIDLNLPIKESFLDYEYQYVADRLANSTANVTVLFTSFEHADMLLRTMTNSNRSINKAGKVWIASDSTASTVLAANYAQVASELWGVLPATNLHAPFDDYYRQLSTSSNKRNPWTQDAFKQLYNCAHNDCNVSSDYSQNEKVPLVIDAVYSIAYALKEFISDKCSAPLVWYANNQSCQSHNGRTAVLNGSVLLQHLMNVSFTSPTGNEVSFNENGTVKAIYNIAVLKVEQETSSYVLENVGYWNENLPIANRLHFYATQNENELFDDFTSQCQKCPPGQFKRAVTSSCCGTCDPCLGSNFTNTNSSTMCMTCPDNMWGNNPLTGNTHCIDIDESYLKPSDAWGIVLIILAIIGLIAVVFVTSAFIWFWNTPIVKSSGREQMILVLIGITLCFVSTLFFLLKPSPASCGLQRIVMWFSYSLILCALCVKLIRITRIFMQQSISSRPRFITPPYQIIFTFLLVACQMMLVFISLLVVNPGVKKELHHNKTNDNNFPTLILQCTTPHIALVVLQMLYNTALLITSNALAVVTIRFPANFNESRYVAFSTFSLGLMWFLFILSYVATNGSTIQTAVLSSTIQLSALSVLLCLFGPRVFIMIFWPSHNSSESGMKPAGTKDLESLPQRVPKSQTGVTVE</sequence>
<keyword evidence="9" id="KW-0807">Transducer</keyword>
<dbReference type="GO" id="GO:0005886">
    <property type="term" value="C:plasma membrane"/>
    <property type="evidence" value="ECO:0007669"/>
    <property type="project" value="UniProtKB-SubCell"/>
</dbReference>
<dbReference type="RefSeq" id="XP_019850945.1">
    <property type="nucleotide sequence ID" value="XM_019995386.1"/>
</dbReference>
<dbReference type="PANTHER" id="PTHR24060">
    <property type="entry name" value="METABOTROPIC GLUTAMATE RECEPTOR"/>
    <property type="match status" value="1"/>
</dbReference>
<evidence type="ECO:0000256" key="5">
    <source>
        <dbReference type="ARBA" id="ARBA00023040"/>
    </source>
</evidence>
<evidence type="ECO:0000256" key="7">
    <source>
        <dbReference type="ARBA" id="ARBA00023170"/>
    </source>
</evidence>
<dbReference type="SUPFAM" id="SSF53822">
    <property type="entry name" value="Periplasmic binding protein-like I"/>
    <property type="match status" value="1"/>
</dbReference>
<dbReference type="PRINTS" id="PR00248">
    <property type="entry name" value="GPCRMGR"/>
</dbReference>
<accession>A0AAN0J1S3</accession>